<dbReference type="Proteomes" id="UP000028302">
    <property type="component" value="Unassembled WGS sequence"/>
</dbReference>
<dbReference type="GO" id="GO:0016491">
    <property type="term" value="F:oxidoreductase activity"/>
    <property type="evidence" value="ECO:0007669"/>
    <property type="project" value="UniProtKB-KW"/>
</dbReference>
<evidence type="ECO:0000313" key="9">
    <source>
        <dbReference type="Proteomes" id="UP000028302"/>
    </source>
</evidence>
<comment type="similarity">
    <text evidence="1">Belongs to the thioredoxin family. DsbA subfamily.</text>
</comment>
<dbReference type="PANTHER" id="PTHR13887">
    <property type="entry name" value="GLUTATHIONE S-TRANSFERASE KAPPA"/>
    <property type="match status" value="1"/>
</dbReference>
<keyword evidence="6" id="KW-1133">Transmembrane helix</keyword>
<name>A0A084IMZ7_SALHC</name>
<dbReference type="PANTHER" id="PTHR13887:SF14">
    <property type="entry name" value="DISULFIDE BOND FORMATION PROTEIN D"/>
    <property type="match status" value="1"/>
</dbReference>
<keyword evidence="5" id="KW-0676">Redox-active center</keyword>
<dbReference type="RefSeq" id="WP_037336040.1">
    <property type="nucleotide sequence ID" value="NZ_APNK01000007.1"/>
</dbReference>
<gene>
    <name evidence="8" type="ORF">C41B8_07292</name>
</gene>
<proteinExistence type="inferred from homology"/>
<feature type="transmembrane region" description="Helical" evidence="6">
    <location>
        <begin position="12"/>
        <end position="33"/>
    </location>
</feature>
<dbReference type="InterPro" id="IPR012336">
    <property type="entry name" value="Thioredoxin-like_fold"/>
</dbReference>
<keyword evidence="6" id="KW-0472">Membrane</keyword>
<sequence length="248" mass="27024">MSPQNNNGRSSLFGALFFPVLAVGVLIVIAMLVMSFSGNKRTAPSPNDNIRQLSSSTMDTLRQKYDKLGESIGNPDAPVTVREFGDYQCPACGAFEPTAERIRKEYVDSGKIRFIFFDFPLAMHQHAQAAAIAARCAARQDKFWPYHNRLYHSQSKWAESSDASSMFLDLGVETGLDTGKLKACMNDKTPLPTINQEHKAGQLVKLRATPTVLVGNTEFIGGPSYDKLKKAIDDALSAAGSNGTGSQQ</sequence>
<reference evidence="8 9" key="1">
    <citation type="submission" date="2013-03" db="EMBL/GenBank/DDBJ databases">
        <title>Salinisphaera hydrothermalis C41B8 Genome Sequencing.</title>
        <authorList>
            <person name="Li C."/>
            <person name="Lai Q."/>
            <person name="Shao Z."/>
        </authorList>
    </citation>
    <scope>NUCLEOTIDE SEQUENCE [LARGE SCALE GENOMIC DNA]</scope>
    <source>
        <strain evidence="8 9">C41B8</strain>
    </source>
</reference>
<dbReference type="AlphaFoldDB" id="A0A084IMZ7"/>
<protein>
    <recommendedName>
        <fullName evidence="7">Thioredoxin domain-containing protein</fullName>
    </recommendedName>
</protein>
<dbReference type="eggNOG" id="COG1651">
    <property type="taxonomic scope" value="Bacteria"/>
</dbReference>
<keyword evidence="3" id="KW-0560">Oxidoreductase</keyword>
<comment type="caution">
    <text evidence="8">The sequence shown here is derived from an EMBL/GenBank/DDBJ whole genome shotgun (WGS) entry which is preliminary data.</text>
</comment>
<evidence type="ECO:0000313" key="8">
    <source>
        <dbReference type="EMBL" id="KEZ78081.1"/>
    </source>
</evidence>
<dbReference type="InterPro" id="IPR036249">
    <property type="entry name" value="Thioredoxin-like_sf"/>
</dbReference>
<evidence type="ECO:0000256" key="4">
    <source>
        <dbReference type="ARBA" id="ARBA00023157"/>
    </source>
</evidence>
<evidence type="ECO:0000256" key="2">
    <source>
        <dbReference type="ARBA" id="ARBA00022729"/>
    </source>
</evidence>
<evidence type="ECO:0000259" key="7">
    <source>
        <dbReference type="PROSITE" id="PS51352"/>
    </source>
</evidence>
<evidence type="ECO:0000256" key="6">
    <source>
        <dbReference type="SAM" id="Phobius"/>
    </source>
</evidence>
<keyword evidence="9" id="KW-1185">Reference proteome</keyword>
<evidence type="ECO:0000256" key="3">
    <source>
        <dbReference type="ARBA" id="ARBA00023002"/>
    </source>
</evidence>
<dbReference type="Gene3D" id="3.40.30.10">
    <property type="entry name" value="Glutaredoxin"/>
    <property type="match status" value="1"/>
</dbReference>
<dbReference type="PROSITE" id="PS51352">
    <property type="entry name" value="THIOREDOXIN_2"/>
    <property type="match status" value="1"/>
</dbReference>
<dbReference type="OrthoDB" id="9780340at2"/>
<organism evidence="8 9">
    <name type="scientific">Salinisphaera hydrothermalis (strain C41B8)</name>
    <dbReference type="NCBI Taxonomy" id="1304275"/>
    <lineage>
        <taxon>Bacteria</taxon>
        <taxon>Pseudomonadati</taxon>
        <taxon>Pseudomonadota</taxon>
        <taxon>Gammaproteobacteria</taxon>
        <taxon>Salinisphaerales</taxon>
        <taxon>Salinisphaeraceae</taxon>
        <taxon>Salinisphaera</taxon>
    </lineage>
</organism>
<dbReference type="EMBL" id="APNK01000007">
    <property type="protein sequence ID" value="KEZ78081.1"/>
    <property type="molecule type" value="Genomic_DNA"/>
</dbReference>
<dbReference type="InterPro" id="IPR013766">
    <property type="entry name" value="Thioredoxin_domain"/>
</dbReference>
<dbReference type="Pfam" id="PF13462">
    <property type="entry name" value="Thioredoxin_4"/>
    <property type="match status" value="1"/>
</dbReference>
<dbReference type="STRING" id="1304275.C41B8_07292"/>
<accession>A0A084IMZ7</accession>
<evidence type="ECO:0000256" key="5">
    <source>
        <dbReference type="ARBA" id="ARBA00023284"/>
    </source>
</evidence>
<keyword evidence="6" id="KW-0812">Transmembrane</keyword>
<keyword evidence="4" id="KW-1015">Disulfide bond</keyword>
<keyword evidence="2" id="KW-0732">Signal</keyword>
<feature type="domain" description="Thioredoxin" evidence="7">
    <location>
        <begin position="32"/>
        <end position="237"/>
    </location>
</feature>
<evidence type="ECO:0000256" key="1">
    <source>
        <dbReference type="ARBA" id="ARBA00005791"/>
    </source>
</evidence>
<dbReference type="SUPFAM" id="SSF52833">
    <property type="entry name" value="Thioredoxin-like"/>
    <property type="match status" value="1"/>
</dbReference>